<keyword evidence="1" id="KW-0812">Transmembrane</keyword>
<reference evidence="2" key="1">
    <citation type="submission" date="2020-05" db="UniProtKB">
        <authorList>
            <consortium name="EnsemblMetazoa"/>
        </authorList>
    </citation>
    <scope>IDENTIFICATION</scope>
    <source>
        <strain evidence="2">TTRI</strain>
    </source>
</reference>
<evidence type="ECO:0000313" key="2">
    <source>
        <dbReference type="EnsemblMetazoa" id="GAUT031074-PA"/>
    </source>
</evidence>
<name>A0A1A9VAJ6_GLOAU</name>
<evidence type="ECO:0000256" key="1">
    <source>
        <dbReference type="SAM" id="Phobius"/>
    </source>
</evidence>
<dbReference type="VEuPathDB" id="VectorBase:GAUT031074"/>
<organism evidence="2 3">
    <name type="scientific">Glossina austeni</name>
    <name type="common">Savannah tsetse fly</name>
    <dbReference type="NCBI Taxonomy" id="7395"/>
    <lineage>
        <taxon>Eukaryota</taxon>
        <taxon>Metazoa</taxon>
        <taxon>Ecdysozoa</taxon>
        <taxon>Arthropoda</taxon>
        <taxon>Hexapoda</taxon>
        <taxon>Insecta</taxon>
        <taxon>Pterygota</taxon>
        <taxon>Neoptera</taxon>
        <taxon>Endopterygota</taxon>
        <taxon>Diptera</taxon>
        <taxon>Brachycera</taxon>
        <taxon>Muscomorpha</taxon>
        <taxon>Hippoboscoidea</taxon>
        <taxon>Glossinidae</taxon>
        <taxon>Glossina</taxon>
    </lineage>
</organism>
<dbReference type="Proteomes" id="UP000078200">
    <property type="component" value="Unassembled WGS sequence"/>
</dbReference>
<dbReference type="AlphaFoldDB" id="A0A1A9VAJ6"/>
<evidence type="ECO:0000313" key="3">
    <source>
        <dbReference type="Proteomes" id="UP000078200"/>
    </source>
</evidence>
<proteinExistence type="predicted"/>
<feature type="transmembrane region" description="Helical" evidence="1">
    <location>
        <begin position="92"/>
        <end position="113"/>
    </location>
</feature>
<protein>
    <submittedName>
        <fullName evidence="2">Uncharacterized protein</fullName>
    </submittedName>
</protein>
<keyword evidence="1" id="KW-0472">Membrane</keyword>
<keyword evidence="1" id="KW-1133">Transmembrane helix</keyword>
<keyword evidence="3" id="KW-1185">Reference proteome</keyword>
<accession>A0A1A9VAJ6</accession>
<sequence length="115" mass="13391">MAEPLLRSNDALFDTVANHELPHNCLLAQFKKRLIIPSQINNKNNIRIMQHFYMIFSLHRPPICLQYPASLDYHNLSQTSESERYLMTFPQIVITMIIKVLLNEVLILLLTLVSD</sequence>
<dbReference type="EnsemblMetazoa" id="GAUT031074-RA">
    <property type="protein sequence ID" value="GAUT031074-PA"/>
    <property type="gene ID" value="GAUT031074"/>
</dbReference>